<evidence type="ECO:0000313" key="2">
    <source>
        <dbReference type="EMBL" id="VUD70968.1"/>
    </source>
</evidence>
<dbReference type="Gene3D" id="3.30.450.20">
    <property type="entry name" value="PAS domain"/>
    <property type="match status" value="1"/>
</dbReference>
<dbReference type="CDD" id="cd00130">
    <property type="entry name" value="PAS"/>
    <property type="match status" value="1"/>
</dbReference>
<dbReference type="Proteomes" id="UP000410984">
    <property type="component" value="Unassembled WGS sequence"/>
</dbReference>
<keyword evidence="3" id="KW-1185">Reference proteome</keyword>
<sequence length="195" mass="21421">MRVRTTKAGADRFEGLQAALDASGVVGTWDWWLATGIVIYDAGGAEFLAGDADLAGRELRRPEAIATIHPDDVEWVTGEMQRSVAAGGMILAEYRVVHPVRGIRWILSRGRVHRGESGQPLRAHGILLDITEHREDGQRYCAQAPLPEEGALERMVGYCAGLRIEAEQVGSSKLRLLVDMLLLEVGQQIARRSQN</sequence>
<dbReference type="SUPFAM" id="SSF55785">
    <property type="entry name" value="PYP-like sensor domain (PAS domain)"/>
    <property type="match status" value="1"/>
</dbReference>
<dbReference type="RefSeq" id="WP_185156787.1">
    <property type="nucleotide sequence ID" value="NZ_CABFPH010000015.1"/>
</dbReference>
<accession>A0A509EA14</accession>
<dbReference type="EMBL" id="CABFPH010000015">
    <property type="protein sequence ID" value="VUD70968.1"/>
    <property type="molecule type" value="Genomic_DNA"/>
</dbReference>
<dbReference type="Gene3D" id="2.10.70.100">
    <property type="match status" value="1"/>
</dbReference>
<dbReference type="AlphaFoldDB" id="A0A509EA14"/>
<dbReference type="InterPro" id="IPR013655">
    <property type="entry name" value="PAS_fold_3"/>
</dbReference>
<protein>
    <recommendedName>
        <fullName evidence="1">PAS fold-3 domain-containing protein</fullName>
    </recommendedName>
</protein>
<proteinExistence type="predicted"/>
<organism evidence="2 3">
    <name type="scientific">Methylobacterium symbioticum</name>
    <dbReference type="NCBI Taxonomy" id="2584084"/>
    <lineage>
        <taxon>Bacteria</taxon>
        <taxon>Pseudomonadati</taxon>
        <taxon>Pseudomonadota</taxon>
        <taxon>Alphaproteobacteria</taxon>
        <taxon>Hyphomicrobiales</taxon>
        <taxon>Methylobacteriaceae</taxon>
        <taxon>Methylobacterium</taxon>
    </lineage>
</organism>
<reference evidence="2 3" key="1">
    <citation type="submission" date="2019-06" db="EMBL/GenBank/DDBJ databases">
        <authorList>
            <person name="Rodrigo-Torres L."/>
            <person name="Arahal R. D."/>
            <person name="Lucena T."/>
        </authorList>
    </citation>
    <scope>NUCLEOTIDE SEQUENCE [LARGE SCALE GENOMIC DNA]</scope>
    <source>
        <strain evidence="2 3">SB0023/3</strain>
    </source>
</reference>
<dbReference type="InterPro" id="IPR000014">
    <property type="entry name" value="PAS"/>
</dbReference>
<dbReference type="SMART" id="SM00086">
    <property type="entry name" value="PAC"/>
    <property type="match status" value="1"/>
</dbReference>
<dbReference type="InterPro" id="IPR001610">
    <property type="entry name" value="PAC"/>
</dbReference>
<feature type="domain" description="PAS fold-3" evidence="1">
    <location>
        <begin position="60"/>
        <end position="126"/>
    </location>
</feature>
<dbReference type="Pfam" id="PF08447">
    <property type="entry name" value="PAS_3"/>
    <property type="match status" value="1"/>
</dbReference>
<gene>
    <name evidence="2" type="ORF">MET9862_01542</name>
</gene>
<dbReference type="InterPro" id="IPR035965">
    <property type="entry name" value="PAS-like_dom_sf"/>
</dbReference>
<name>A0A509EA14_9HYPH</name>
<evidence type="ECO:0000259" key="1">
    <source>
        <dbReference type="Pfam" id="PF08447"/>
    </source>
</evidence>
<evidence type="ECO:0000313" key="3">
    <source>
        <dbReference type="Proteomes" id="UP000410984"/>
    </source>
</evidence>